<dbReference type="SUPFAM" id="SSF57716">
    <property type="entry name" value="Glucocorticoid receptor-like (DNA-binding domain)"/>
    <property type="match status" value="1"/>
</dbReference>
<proteinExistence type="predicted"/>
<reference evidence="9" key="1">
    <citation type="submission" date="2021-01" db="UniProtKB">
        <authorList>
            <consortium name="EnsemblMetazoa"/>
        </authorList>
    </citation>
    <scope>IDENTIFICATION</scope>
</reference>
<dbReference type="PROSITE" id="PS50950">
    <property type="entry name" value="ZF_THAP"/>
    <property type="match status" value="1"/>
</dbReference>
<evidence type="ECO:0000313" key="10">
    <source>
        <dbReference type="Proteomes" id="UP000594262"/>
    </source>
</evidence>
<feature type="domain" description="THAP-type" evidence="8">
    <location>
        <begin position="15"/>
        <end position="105"/>
    </location>
</feature>
<feature type="compositionally biased region" description="Polar residues" evidence="7">
    <location>
        <begin position="233"/>
        <end position="244"/>
    </location>
</feature>
<dbReference type="EnsemblMetazoa" id="CLYHEMT011517.1">
    <property type="protein sequence ID" value="CLYHEMP011517.1"/>
    <property type="gene ID" value="CLYHEMG011517"/>
</dbReference>
<dbReference type="Pfam" id="PF05485">
    <property type="entry name" value="THAP"/>
    <property type="match status" value="1"/>
</dbReference>
<evidence type="ECO:0000256" key="2">
    <source>
        <dbReference type="ARBA" id="ARBA00022771"/>
    </source>
</evidence>
<protein>
    <recommendedName>
        <fullName evidence="8">THAP-type domain-containing protein</fullName>
    </recommendedName>
</protein>
<feature type="region of interest" description="Disordered" evidence="7">
    <location>
        <begin position="268"/>
        <end position="306"/>
    </location>
</feature>
<keyword evidence="2 5" id="KW-0863">Zinc-finger</keyword>
<evidence type="ECO:0000256" key="6">
    <source>
        <dbReference type="SAM" id="Coils"/>
    </source>
</evidence>
<feature type="region of interest" description="Disordered" evidence="7">
    <location>
        <begin position="222"/>
        <end position="247"/>
    </location>
</feature>
<dbReference type="GO" id="GO:0008270">
    <property type="term" value="F:zinc ion binding"/>
    <property type="evidence" value="ECO:0007669"/>
    <property type="project" value="UniProtKB-KW"/>
</dbReference>
<name>A0A7M5VH38_9CNID</name>
<sequence length="353" mass="41687">MSKSIIRNDTNNNGMKNECCIPGCKHKEGIHRSISFYNFPDQVSDFIAYRCWLREVRKFKSDCGETFDPVEDVLICENHFRNEDFSIDLKTGRKHLKHGSVPCLLSNYSSNESDVEVVNVDQEAETRNFDRIEYNRDEIKPVIKKAGQSKNFEHYRLLQEKEEQEEKLRRLLAQQEEHRGRFANAKQTQNKVEYHKEELNKLRRAKQLLELEEKQRQLTEAQAKMKERKNKNESPQGNKQTTSPVVWKQKKENLQQMLEQQKERLAEIQKQESMYGTNKKRKRQTDSPTPRDFEQDKLPTTTTASSKTIAQSVISCGKCIKLEADLRLISQQYIELKKENEQLKFELRQTQKK</sequence>
<feature type="coiled-coil region" evidence="6">
    <location>
        <begin position="319"/>
        <end position="353"/>
    </location>
</feature>
<dbReference type="InterPro" id="IPR006612">
    <property type="entry name" value="THAP_Znf"/>
</dbReference>
<evidence type="ECO:0000256" key="1">
    <source>
        <dbReference type="ARBA" id="ARBA00022723"/>
    </source>
</evidence>
<evidence type="ECO:0000256" key="5">
    <source>
        <dbReference type="PROSITE-ProRule" id="PRU00309"/>
    </source>
</evidence>
<organism evidence="9 10">
    <name type="scientific">Clytia hemisphaerica</name>
    <dbReference type="NCBI Taxonomy" id="252671"/>
    <lineage>
        <taxon>Eukaryota</taxon>
        <taxon>Metazoa</taxon>
        <taxon>Cnidaria</taxon>
        <taxon>Hydrozoa</taxon>
        <taxon>Hydroidolina</taxon>
        <taxon>Leptothecata</taxon>
        <taxon>Obeliida</taxon>
        <taxon>Clytiidae</taxon>
        <taxon>Clytia</taxon>
    </lineage>
</organism>
<dbReference type="OrthoDB" id="8805583at2759"/>
<evidence type="ECO:0000259" key="8">
    <source>
        <dbReference type="PROSITE" id="PS50950"/>
    </source>
</evidence>
<evidence type="ECO:0000256" key="4">
    <source>
        <dbReference type="ARBA" id="ARBA00023125"/>
    </source>
</evidence>
<evidence type="ECO:0000256" key="3">
    <source>
        <dbReference type="ARBA" id="ARBA00022833"/>
    </source>
</evidence>
<evidence type="ECO:0000256" key="7">
    <source>
        <dbReference type="SAM" id="MobiDB-lite"/>
    </source>
</evidence>
<dbReference type="AlphaFoldDB" id="A0A7M5VH38"/>
<keyword evidence="6" id="KW-0175">Coiled coil</keyword>
<keyword evidence="3" id="KW-0862">Zinc</keyword>
<dbReference type="SMART" id="SM00980">
    <property type="entry name" value="THAP"/>
    <property type="match status" value="1"/>
</dbReference>
<keyword evidence="10" id="KW-1185">Reference proteome</keyword>
<dbReference type="Proteomes" id="UP000594262">
    <property type="component" value="Unplaced"/>
</dbReference>
<evidence type="ECO:0000313" key="9">
    <source>
        <dbReference type="EnsemblMetazoa" id="CLYHEMP011517.1"/>
    </source>
</evidence>
<keyword evidence="1" id="KW-0479">Metal-binding</keyword>
<dbReference type="GO" id="GO:0003677">
    <property type="term" value="F:DNA binding"/>
    <property type="evidence" value="ECO:0007669"/>
    <property type="project" value="UniProtKB-UniRule"/>
</dbReference>
<accession>A0A7M5VH38</accession>
<keyword evidence="4 5" id="KW-0238">DNA-binding</keyword>